<dbReference type="Proteomes" id="UP001153321">
    <property type="component" value="Chromosome 13"/>
</dbReference>
<keyword evidence="1" id="KW-0732">Signal</keyword>
<dbReference type="InterPro" id="IPR010562">
    <property type="entry name" value="Haemolymph_juvenile_hormone-bd"/>
</dbReference>
<protein>
    <submittedName>
        <fullName evidence="2">Uncharacterized protein</fullName>
    </submittedName>
</protein>
<organism evidence="2 3">
    <name type="scientific">Spodoptera littoralis</name>
    <name type="common">Egyptian cotton leafworm</name>
    <dbReference type="NCBI Taxonomy" id="7109"/>
    <lineage>
        <taxon>Eukaryota</taxon>
        <taxon>Metazoa</taxon>
        <taxon>Ecdysozoa</taxon>
        <taxon>Arthropoda</taxon>
        <taxon>Hexapoda</taxon>
        <taxon>Insecta</taxon>
        <taxon>Pterygota</taxon>
        <taxon>Neoptera</taxon>
        <taxon>Endopterygota</taxon>
        <taxon>Lepidoptera</taxon>
        <taxon>Glossata</taxon>
        <taxon>Ditrysia</taxon>
        <taxon>Noctuoidea</taxon>
        <taxon>Noctuidae</taxon>
        <taxon>Amphipyrinae</taxon>
        <taxon>Spodoptera</taxon>
    </lineage>
</organism>
<dbReference type="SMART" id="SM00700">
    <property type="entry name" value="JHBP"/>
    <property type="match status" value="1"/>
</dbReference>
<dbReference type="InterPro" id="IPR038606">
    <property type="entry name" value="To_sf"/>
</dbReference>
<dbReference type="AlphaFoldDB" id="A0A9P0HY85"/>
<evidence type="ECO:0000313" key="2">
    <source>
        <dbReference type="EMBL" id="CAH1636393.1"/>
    </source>
</evidence>
<dbReference type="EMBL" id="LR824544">
    <property type="protein sequence ID" value="CAH1636393.1"/>
    <property type="molecule type" value="Genomic_DNA"/>
</dbReference>
<feature type="signal peptide" evidence="1">
    <location>
        <begin position="1"/>
        <end position="20"/>
    </location>
</feature>
<sequence length="236" mass="27594">MMLWTLRFLIVLFYFRNAFALKKQFCAPSDNVCLTKAVQEHVYDKFVKGLNGVEPSDPLYLDKVIVNQANFNYTLYRPMLLGMRNCNFMKLRLTQDEISKVTYELECPNLTIKAGYEVKGTINRIQAEGKDFCEIAFGVYNLNISGIYERTMGDDGKLHFHILSYNLELDQKAVSTVSYHNLFTHPTGMDDYFGKNLEKQTRDLVMKKFLNKYVNNLKDFQRIVPIEEVHFRFVSE</sequence>
<evidence type="ECO:0000313" key="3">
    <source>
        <dbReference type="Proteomes" id="UP001153321"/>
    </source>
</evidence>
<evidence type="ECO:0000256" key="1">
    <source>
        <dbReference type="SAM" id="SignalP"/>
    </source>
</evidence>
<reference evidence="2" key="1">
    <citation type="submission" date="2022-02" db="EMBL/GenBank/DDBJ databases">
        <authorList>
            <person name="King R."/>
        </authorList>
    </citation>
    <scope>NUCLEOTIDE SEQUENCE</scope>
</reference>
<keyword evidence="3" id="KW-1185">Reference proteome</keyword>
<proteinExistence type="predicted"/>
<dbReference type="Gene3D" id="3.15.10.30">
    <property type="entry name" value="Haemolymph juvenile hormone binding protein"/>
    <property type="match status" value="1"/>
</dbReference>
<accession>A0A9P0HY85</accession>
<name>A0A9P0HY85_SPOLI</name>
<feature type="chain" id="PRO_5040445213" evidence="1">
    <location>
        <begin position="21"/>
        <end position="236"/>
    </location>
</feature>
<dbReference type="Pfam" id="PF06585">
    <property type="entry name" value="JHBP"/>
    <property type="match status" value="1"/>
</dbReference>
<gene>
    <name evidence="2" type="ORF">SPLIT_LOCUS1755</name>
</gene>